<protein>
    <recommendedName>
        <fullName evidence="4 5">Large ribosomal subunit protein bL32</fullName>
    </recommendedName>
</protein>
<dbReference type="NCBIfam" id="TIGR01031">
    <property type="entry name" value="rpmF_bact"/>
    <property type="match status" value="1"/>
</dbReference>
<dbReference type="InterPro" id="IPR011332">
    <property type="entry name" value="Ribosomal_zn-bd"/>
</dbReference>
<evidence type="ECO:0000256" key="2">
    <source>
        <dbReference type="ARBA" id="ARBA00022980"/>
    </source>
</evidence>
<keyword evidence="3 5" id="KW-0687">Ribonucleoprotein</keyword>
<evidence type="ECO:0000256" key="5">
    <source>
        <dbReference type="HAMAP-Rule" id="MF_00340"/>
    </source>
</evidence>
<feature type="compositionally biased region" description="Basic residues" evidence="6">
    <location>
        <begin position="1"/>
        <end position="18"/>
    </location>
</feature>
<comment type="caution">
    <text evidence="7">The sequence shown here is derived from an EMBL/GenBank/DDBJ whole genome shotgun (WGS) entry which is preliminary data.</text>
</comment>
<dbReference type="GO" id="GO:0003735">
    <property type="term" value="F:structural constituent of ribosome"/>
    <property type="evidence" value="ECO:0007669"/>
    <property type="project" value="InterPro"/>
</dbReference>
<dbReference type="PANTHER" id="PTHR35534:SF1">
    <property type="entry name" value="LARGE RIBOSOMAL SUBUNIT PROTEIN BL32"/>
    <property type="match status" value="1"/>
</dbReference>
<dbReference type="STRING" id="1817883.A3G31_02640"/>
<evidence type="ECO:0000313" key="8">
    <source>
        <dbReference type="Proteomes" id="UP000178082"/>
    </source>
</evidence>
<dbReference type="Proteomes" id="UP000178082">
    <property type="component" value="Unassembled WGS sequence"/>
</dbReference>
<dbReference type="GO" id="GO:0015934">
    <property type="term" value="C:large ribosomal subunit"/>
    <property type="evidence" value="ECO:0007669"/>
    <property type="project" value="InterPro"/>
</dbReference>
<keyword evidence="2 5" id="KW-0689">Ribosomal protein</keyword>
<dbReference type="InterPro" id="IPR002677">
    <property type="entry name" value="Ribosomal_bL32"/>
</dbReference>
<dbReference type="InterPro" id="IPR044957">
    <property type="entry name" value="Ribosomal_bL32_bact"/>
</dbReference>
<organism evidence="7 8">
    <name type="scientific">Candidatus Schekmanbacteria bacterium RIFCSPLOWO2_12_FULL_38_15</name>
    <dbReference type="NCBI Taxonomy" id="1817883"/>
    <lineage>
        <taxon>Bacteria</taxon>
        <taxon>Candidatus Schekmaniibacteriota</taxon>
    </lineage>
</organism>
<comment type="similarity">
    <text evidence="1 5">Belongs to the bacterial ribosomal protein bL32 family.</text>
</comment>
<proteinExistence type="inferred from homology"/>
<gene>
    <name evidence="5" type="primary">rpmF</name>
    <name evidence="7" type="ORF">A3G31_02640</name>
</gene>
<dbReference type="GO" id="GO:0006412">
    <property type="term" value="P:translation"/>
    <property type="evidence" value="ECO:0007669"/>
    <property type="project" value="UniProtKB-UniRule"/>
</dbReference>
<dbReference type="SUPFAM" id="SSF57829">
    <property type="entry name" value="Zn-binding ribosomal proteins"/>
    <property type="match status" value="1"/>
</dbReference>
<evidence type="ECO:0000256" key="4">
    <source>
        <dbReference type="ARBA" id="ARBA00035178"/>
    </source>
</evidence>
<dbReference type="EMBL" id="MGDI01000004">
    <property type="protein sequence ID" value="OGL55116.1"/>
    <property type="molecule type" value="Genomic_DNA"/>
</dbReference>
<dbReference type="Pfam" id="PF01783">
    <property type="entry name" value="Ribosomal_L32p"/>
    <property type="match status" value="1"/>
</dbReference>
<name>A0A1F7SMX1_9BACT</name>
<sequence length="62" mass="7253">MALPKRKASRSRRNKRRSHDALTASQYSNCPQCQEPRLPHRVCRHCGYYNGREVIKIEEAAK</sequence>
<dbReference type="Gene3D" id="1.20.5.640">
    <property type="entry name" value="Single helix bin"/>
    <property type="match status" value="1"/>
</dbReference>
<dbReference type="HAMAP" id="MF_00340">
    <property type="entry name" value="Ribosomal_bL32"/>
    <property type="match status" value="1"/>
</dbReference>
<accession>A0A1F7SMX1</accession>
<evidence type="ECO:0000256" key="3">
    <source>
        <dbReference type="ARBA" id="ARBA00023274"/>
    </source>
</evidence>
<reference evidence="7 8" key="1">
    <citation type="journal article" date="2016" name="Nat. Commun.">
        <title>Thousands of microbial genomes shed light on interconnected biogeochemical processes in an aquifer system.</title>
        <authorList>
            <person name="Anantharaman K."/>
            <person name="Brown C.T."/>
            <person name="Hug L.A."/>
            <person name="Sharon I."/>
            <person name="Castelle C.J."/>
            <person name="Probst A.J."/>
            <person name="Thomas B.C."/>
            <person name="Singh A."/>
            <person name="Wilkins M.J."/>
            <person name="Karaoz U."/>
            <person name="Brodie E.L."/>
            <person name="Williams K.H."/>
            <person name="Hubbard S.S."/>
            <person name="Banfield J.F."/>
        </authorList>
    </citation>
    <scope>NUCLEOTIDE SEQUENCE [LARGE SCALE GENOMIC DNA]</scope>
</reference>
<evidence type="ECO:0000256" key="1">
    <source>
        <dbReference type="ARBA" id="ARBA00008560"/>
    </source>
</evidence>
<evidence type="ECO:0000313" key="7">
    <source>
        <dbReference type="EMBL" id="OGL55116.1"/>
    </source>
</evidence>
<evidence type="ECO:0000256" key="6">
    <source>
        <dbReference type="SAM" id="MobiDB-lite"/>
    </source>
</evidence>
<dbReference type="AlphaFoldDB" id="A0A1F7SMX1"/>
<feature type="region of interest" description="Disordered" evidence="6">
    <location>
        <begin position="1"/>
        <end position="23"/>
    </location>
</feature>
<dbReference type="PANTHER" id="PTHR35534">
    <property type="entry name" value="50S RIBOSOMAL PROTEIN L32"/>
    <property type="match status" value="1"/>
</dbReference>